<keyword evidence="1" id="KW-1133">Transmembrane helix</keyword>
<evidence type="ECO:0000313" key="3">
    <source>
        <dbReference type="Proteomes" id="UP001440984"/>
    </source>
</evidence>
<evidence type="ECO:0000313" key="2">
    <source>
        <dbReference type="EMBL" id="MEQ0564412.1"/>
    </source>
</evidence>
<evidence type="ECO:0000256" key="1">
    <source>
        <dbReference type="SAM" id="Phobius"/>
    </source>
</evidence>
<dbReference type="Proteomes" id="UP001440984">
    <property type="component" value="Unassembled WGS sequence"/>
</dbReference>
<feature type="transmembrane region" description="Helical" evidence="1">
    <location>
        <begin position="33"/>
        <end position="54"/>
    </location>
</feature>
<gene>
    <name evidence="2" type="ORF">ABJI51_35495</name>
</gene>
<keyword evidence="1" id="KW-0472">Membrane</keyword>
<dbReference type="RefSeq" id="WP_348955472.1">
    <property type="nucleotide sequence ID" value="NZ_JBDZYD010000015.1"/>
</dbReference>
<organism evidence="2 3">
    <name type="scientific">Amycolatopsis melonis</name>
    <dbReference type="NCBI Taxonomy" id="3156488"/>
    <lineage>
        <taxon>Bacteria</taxon>
        <taxon>Bacillati</taxon>
        <taxon>Actinomycetota</taxon>
        <taxon>Actinomycetes</taxon>
        <taxon>Pseudonocardiales</taxon>
        <taxon>Pseudonocardiaceae</taxon>
        <taxon>Amycolatopsis</taxon>
    </lineage>
</organism>
<name>A0ABV0LSP5_9PSEU</name>
<reference evidence="2 3" key="1">
    <citation type="submission" date="2024-05" db="EMBL/GenBank/DDBJ databases">
        <authorList>
            <person name="Zhao H."/>
            <person name="Xu Y."/>
            <person name="Lin S."/>
            <person name="Spain J.C."/>
            <person name="Zhou N.-Y."/>
        </authorList>
    </citation>
    <scope>NUCLEOTIDE SEQUENCE [LARGE SCALE GENOMIC DNA]</scope>
    <source>
        <strain evidence="2 3">NEAU-NG30</strain>
    </source>
</reference>
<dbReference type="EMBL" id="JBDZYD010000015">
    <property type="protein sequence ID" value="MEQ0564412.1"/>
    <property type="molecule type" value="Genomic_DNA"/>
</dbReference>
<keyword evidence="3" id="KW-1185">Reference proteome</keyword>
<keyword evidence="1" id="KW-0812">Transmembrane</keyword>
<accession>A0ABV0LSP5</accession>
<sequence>MTDLENRLRRAFHALADTVDVEPAPLPVPRRRLAVPLAAAAATVLVAGTIAVLASRSEPAPAPPATPPTPTATPVTLPGFALLTHCGVDEARIGTRYYEAVTPLIGPAHSAPPGWDNPYQHGTMTLDSPDSAVFRDDRGHEVRFRVRDGATAFKQLCE</sequence>
<protein>
    <submittedName>
        <fullName evidence="2">Uncharacterized protein</fullName>
    </submittedName>
</protein>
<proteinExistence type="predicted"/>
<comment type="caution">
    <text evidence="2">The sequence shown here is derived from an EMBL/GenBank/DDBJ whole genome shotgun (WGS) entry which is preliminary data.</text>
</comment>